<dbReference type="SMART" id="SM00567">
    <property type="entry name" value="EZ_HEAT"/>
    <property type="match status" value="6"/>
</dbReference>
<proteinExistence type="predicted"/>
<dbReference type="PANTHER" id="PTHR12697:SF5">
    <property type="entry name" value="DEOXYHYPUSINE HYDROXYLASE"/>
    <property type="match status" value="1"/>
</dbReference>
<dbReference type="InterPro" id="IPR011989">
    <property type="entry name" value="ARM-like"/>
</dbReference>
<dbReference type="EMBL" id="SOJN01000110">
    <property type="protein sequence ID" value="TET44758.1"/>
    <property type="molecule type" value="Genomic_DNA"/>
</dbReference>
<accession>A0A523UQE6</accession>
<sequence length="372" mass="40725">MHLRDREHKMEPNFQKGVGKMVELSGSFVGVNLRNVFKSLCILLPVLLFCVAAGAPVQNEAPLTPEDSLRMVKEAEQYAGELETALDGTEGGHQRFMLAAEKLVSLGKIATPAFLRLIASKNLDPWLRKRAIELATVSRDQRAMVPLIEVARDTTNPAGVRDKAAYCIGYIGTDKVVDSLLVFIESDDRLLKSAATTGIRIASNYADVNKAFEPIVRMANNTADEGLRKNAIAALGYFGDRGVPLLVEFLEDDNKEIRPVAIGALGYTRSRAVVKPLVELLSSEDVHTRIGAIMSLQRLGDTTAVPALIEVLTYEGDDAVFAAMALAKIGDPRALEPLKEHIDKAKAEGRQPSRYMINAYEEIKKGKALKNR</sequence>
<dbReference type="Pfam" id="PF13646">
    <property type="entry name" value="HEAT_2"/>
    <property type="match status" value="2"/>
</dbReference>
<gene>
    <name evidence="1" type="ORF">E3J62_09470</name>
</gene>
<evidence type="ECO:0000313" key="1">
    <source>
        <dbReference type="EMBL" id="TET44758.1"/>
    </source>
</evidence>
<dbReference type="InterPro" id="IPR016024">
    <property type="entry name" value="ARM-type_fold"/>
</dbReference>
<name>A0A523UQE6_UNCT6</name>
<evidence type="ECO:0000313" key="2">
    <source>
        <dbReference type="Proteomes" id="UP000315525"/>
    </source>
</evidence>
<reference evidence="1 2" key="1">
    <citation type="submission" date="2019-03" db="EMBL/GenBank/DDBJ databases">
        <title>Metabolic potential of uncultured bacteria and archaea associated with petroleum seepage in deep-sea sediments.</title>
        <authorList>
            <person name="Dong X."/>
            <person name="Hubert C."/>
        </authorList>
    </citation>
    <scope>NUCLEOTIDE SEQUENCE [LARGE SCALE GENOMIC DNA]</scope>
    <source>
        <strain evidence="1">E44_bin18</strain>
    </source>
</reference>
<dbReference type="SUPFAM" id="SSF48371">
    <property type="entry name" value="ARM repeat"/>
    <property type="match status" value="1"/>
</dbReference>
<dbReference type="Gene3D" id="1.25.10.10">
    <property type="entry name" value="Leucine-rich Repeat Variant"/>
    <property type="match status" value="2"/>
</dbReference>
<dbReference type="InterPro" id="IPR004155">
    <property type="entry name" value="PBS_lyase_HEAT"/>
</dbReference>
<organism evidence="1 2">
    <name type="scientific">candidate division TA06 bacterium</name>
    <dbReference type="NCBI Taxonomy" id="2250710"/>
    <lineage>
        <taxon>Bacteria</taxon>
        <taxon>Bacteria division TA06</taxon>
    </lineage>
</organism>
<dbReference type="PANTHER" id="PTHR12697">
    <property type="entry name" value="PBS LYASE HEAT-LIKE PROTEIN"/>
    <property type="match status" value="1"/>
</dbReference>
<dbReference type="Proteomes" id="UP000315525">
    <property type="component" value="Unassembled WGS sequence"/>
</dbReference>
<dbReference type="AlphaFoldDB" id="A0A523UQE6"/>
<dbReference type="GO" id="GO:0016491">
    <property type="term" value="F:oxidoreductase activity"/>
    <property type="evidence" value="ECO:0007669"/>
    <property type="project" value="TreeGrafter"/>
</dbReference>
<protein>
    <submittedName>
        <fullName evidence="1">HEAT repeat domain-containing protein</fullName>
    </submittedName>
</protein>
<comment type="caution">
    <text evidence="1">The sequence shown here is derived from an EMBL/GenBank/DDBJ whole genome shotgun (WGS) entry which is preliminary data.</text>
</comment>
<dbReference type="Pfam" id="PF03130">
    <property type="entry name" value="HEAT_PBS"/>
    <property type="match status" value="1"/>
</dbReference>